<dbReference type="AlphaFoldDB" id="A0A645JGX3"/>
<evidence type="ECO:0000313" key="3">
    <source>
        <dbReference type="EMBL" id="MPN62360.1"/>
    </source>
</evidence>
<dbReference type="PANTHER" id="PTHR24171">
    <property type="entry name" value="ANKYRIN REPEAT DOMAIN-CONTAINING PROTEIN 39-RELATED"/>
    <property type="match status" value="1"/>
</dbReference>
<dbReference type="SUPFAM" id="SSF48403">
    <property type="entry name" value="Ankyrin repeat"/>
    <property type="match status" value="1"/>
</dbReference>
<dbReference type="Pfam" id="PF12796">
    <property type="entry name" value="Ank_2"/>
    <property type="match status" value="1"/>
</dbReference>
<keyword evidence="1" id="KW-0677">Repeat</keyword>
<accession>A0A645JGX3</accession>
<comment type="caution">
    <text evidence="3">The sequence shown here is derived from an EMBL/GenBank/DDBJ whole genome shotgun (WGS) entry which is preliminary data.</text>
</comment>
<evidence type="ECO:0000256" key="2">
    <source>
        <dbReference type="ARBA" id="ARBA00023043"/>
    </source>
</evidence>
<organism evidence="3">
    <name type="scientific">bioreactor metagenome</name>
    <dbReference type="NCBI Taxonomy" id="1076179"/>
    <lineage>
        <taxon>unclassified sequences</taxon>
        <taxon>metagenomes</taxon>
        <taxon>ecological metagenomes</taxon>
    </lineage>
</organism>
<dbReference type="PROSITE" id="PS50088">
    <property type="entry name" value="ANK_REPEAT"/>
    <property type="match status" value="3"/>
</dbReference>
<sequence>MDEDGQTPLYVAAGENRIEFVQLFIENGAAIDLTGNTTPFQIACAFNYYDIADVLYRAGAQVNYADSDGRTALFYATVKQNKKLISYLLSIGANEDIIDNEGIHLKDLSNDEIRKKLYDELY</sequence>
<protein>
    <submittedName>
        <fullName evidence="3">Uncharacterized protein</fullName>
    </submittedName>
</protein>
<keyword evidence="2" id="KW-0040">ANK repeat</keyword>
<dbReference type="InterPro" id="IPR036770">
    <property type="entry name" value="Ankyrin_rpt-contain_sf"/>
</dbReference>
<name>A0A645JGX3_9ZZZZ</name>
<dbReference type="Gene3D" id="1.25.40.20">
    <property type="entry name" value="Ankyrin repeat-containing domain"/>
    <property type="match status" value="1"/>
</dbReference>
<dbReference type="InterPro" id="IPR002110">
    <property type="entry name" value="Ankyrin_rpt"/>
</dbReference>
<dbReference type="PROSITE" id="PS50297">
    <property type="entry name" value="ANK_REP_REGION"/>
    <property type="match status" value="2"/>
</dbReference>
<proteinExistence type="predicted"/>
<dbReference type="EMBL" id="VSSQ01140240">
    <property type="protein sequence ID" value="MPN62360.1"/>
    <property type="molecule type" value="Genomic_DNA"/>
</dbReference>
<dbReference type="SMART" id="SM00248">
    <property type="entry name" value="ANK"/>
    <property type="match status" value="3"/>
</dbReference>
<gene>
    <name evidence="3" type="ORF">SDC9_210107</name>
</gene>
<reference evidence="3" key="1">
    <citation type="submission" date="2019-08" db="EMBL/GenBank/DDBJ databases">
        <authorList>
            <person name="Kucharzyk K."/>
            <person name="Murdoch R.W."/>
            <person name="Higgins S."/>
            <person name="Loffler F."/>
        </authorList>
    </citation>
    <scope>NUCLEOTIDE SEQUENCE</scope>
</reference>
<evidence type="ECO:0000256" key="1">
    <source>
        <dbReference type="ARBA" id="ARBA00022737"/>
    </source>
</evidence>
<dbReference type="Pfam" id="PF00023">
    <property type="entry name" value="Ank"/>
    <property type="match status" value="1"/>
</dbReference>